<protein>
    <recommendedName>
        <fullName evidence="2">Phosphatidic acid phosphatase type 2/haloperoxidase domain-containing protein</fullName>
    </recommendedName>
</protein>
<keyword evidence="1" id="KW-0812">Transmembrane</keyword>
<feature type="transmembrane region" description="Helical" evidence="1">
    <location>
        <begin position="51"/>
        <end position="73"/>
    </location>
</feature>
<evidence type="ECO:0000256" key="1">
    <source>
        <dbReference type="SAM" id="Phobius"/>
    </source>
</evidence>
<dbReference type="Proteomes" id="UP000826656">
    <property type="component" value="Unassembled WGS sequence"/>
</dbReference>
<evidence type="ECO:0000259" key="2">
    <source>
        <dbReference type="Pfam" id="PF01569"/>
    </source>
</evidence>
<accession>A0ABQ7UT90</accession>
<dbReference type="Pfam" id="PF01569">
    <property type="entry name" value="PAP2"/>
    <property type="match status" value="1"/>
</dbReference>
<dbReference type="InterPro" id="IPR036938">
    <property type="entry name" value="PAP2/HPO_sf"/>
</dbReference>
<feature type="domain" description="Phosphatidic acid phosphatase type 2/haloperoxidase" evidence="2">
    <location>
        <begin position="17"/>
        <end position="76"/>
    </location>
</feature>
<keyword evidence="1" id="KW-1133">Transmembrane helix</keyword>
<name>A0ABQ7UT90_SOLTU</name>
<keyword evidence="4" id="KW-1185">Reference proteome</keyword>
<evidence type="ECO:0000313" key="3">
    <source>
        <dbReference type="EMBL" id="KAH0754998.1"/>
    </source>
</evidence>
<dbReference type="SUPFAM" id="SSF48317">
    <property type="entry name" value="Acid phosphatase/Vanadium-dependent haloperoxidase"/>
    <property type="match status" value="1"/>
</dbReference>
<sequence>MIATLFYLSSDFIRDVLIQLQYDLIVDYLMLIVIGWAATTSCSRVLLGRHFVFDVIVGVLVGILEGLFVFQIFNYVTLTSFFI</sequence>
<gene>
    <name evidence="3" type="ORF">KY290_025268</name>
</gene>
<keyword evidence="1" id="KW-0472">Membrane</keyword>
<evidence type="ECO:0000313" key="4">
    <source>
        <dbReference type="Proteomes" id="UP000826656"/>
    </source>
</evidence>
<comment type="caution">
    <text evidence="3">The sequence shown here is derived from an EMBL/GenBank/DDBJ whole genome shotgun (WGS) entry which is preliminary data.</text>
</comment>
<feature type="transmembrane region" description="Helical" evidence="1">
    <location>
        <begin position="20"/>
        <end position="39"/>
    </location>
</feature>
<dbReference type="InterPro" id="IPR000326">
    <property type="entry name" value="PAP2/HPO"/>
</dbReference>
<proteinExistence type="predicted"/>
<dbReference type="Gene3D" id="1.20.144.10">
    <property type="entry name" value="Phosphatidic acid phosphatase type 2/haloperoxidase"/>
    <property type="match status" value="1"/>
</dbReference>
<dbReference type="EMBL" id="JAIVGD010000018">
    <property type="protein sequence ID" value="KAH0754998.1"/>
    <property type="molecule type" value="Genomic_DNA"/>
</dbReference>
<organism evidence="3 4">
    <name type="scientific">Solanum tuberosum</name>
    <name type="common">Potato</name>
    <dbReference type="NCBI Taxonomy" id="4113"/>
    <lineage>
        <taxon>Eukaryota</taxon>
        <taxon>Viridiplantae</taxon>
        <taxon>Streptophyta</taxon>
        <taxon>Embryophyta</taxon>
        <taxon>Tracheophyta</taxon>
        <taxon>Spermatophyta</taxon>
        <taxon>Magnoliopsida</taxon>
        <taxon>eudicotyledons</taxon>
        <taxon>Gunneridae</taxon>
        <taxon>Pentapetalae</taxon>
        <taxon>asterids</taxon>
        <taxon>lamiids</taxon>
        <taxon>Solanales</taxon>
        <taxon>Solanaceae</taxon>
        <taxon>Solanoideae</taxon>
        <taxon>Solaneae</taxon>
        <taxon>Solanum</taxon>
    </lineage>
</organism>
<reference evidence="3 4" key="1">
    <citation type="journal article" date="2021" name="bioRxiv">
        <title>Chromosome-scale and haplotype-resolved genome assembly of a tetraploid potato cultivar.</title>
        <authorList>
            <person name="Sun H."/>
            <person name="Jiao W.-B."/>
            <person name="Krause K."/>
            <person name="Campoy J.A."/>
            <person name="Goel M."/>
            <person name="Folz-Donahue K."/>
            <person name="Kukat C."/>
            <person name="Huettel B."/>
            <person name="Schneeberger K."/>
        </authorList>
    </citation>
    <scope>NUCLEOTIDE SEQUENCE [LARGE SCALE GENOMIC DNA]</scope>
    <source>
        <strain evidence="3">SolTubOtavaFocal</strain>
        <tissue evidence="3">Leaves</tissue>
    </source>
</reference>